<name>A0A1I0AQV5_9BACT</name>
<organism evidence="5 6">
    <name type="scientific">Stigmatella erecta</name>
    <dbReference type="NCBI Taxonomy" id="83460"/>
    <lineage>
        <taxon>Bacteria</taxon>
        <taxon>Pseudomonadati</taxon>
        <taxon>Myxococcota</taxon>
        <taxon>Myxococcia</taxon>
        <taxon>Myxococcales</taxon>
        <taxon>Cystobacterineae</taxon>
        <taxon>Archangiaceae</taxon>
        <taxon>Stigmatella</taxon>
    </lineage>
</organism>
<dbReference type="EMBL" id="FOIJ01000001">
    <property type="protein sequence ID" value="SES96311.1"/>
    <property type="molecule type" value="Genomic_DNA"/>
</dbReference>
<dbReference type="CDD" id="cd00161">
    <property type="entry name" value="beta-trefoil_Ricin-like"/>
    <property type="match status" value="1"/>
</dbReference>
<feature type="signal peptide" evidence="3">
    <location>
        <begin position="1"/>
        <end position="25"/>
    </location>
</feature>
<dbReference type="PANTHER" id="PTHR22595:SF79">
    <property type="entry name" value="CHITINASE 12"/>
    <property type="match status" value="1"/>
</dbReference>
<dbReference type="Proteomes" id="UP000199181">
    <property type="component" value="Unassembled WGS sequence"/>
</dbReference>
<dbReference type="GO" id="GO:0006952">
    <property type="term" value="P:defense response"/>
    <property type="evidence" value="ECO:0007669"/>
    <property type="project" value="UniProtKB-KW"/>
</dbReference>
<keyword evidence="6" id="KW-1185">Reference proteome</keyword>
<dbReference type="SUPFAM" id="SSF50370">
    <property type="entry name" value="Ricin B-like lectins"/>
    <property type="match status" value="1"/>
</dbReference>
<evidence type="ECO:0000256" key="1">
    <source>
        <dbReference type="ARBA" id="ARBA00022821"/>
    </source>
</evidence>
<keyword evidence="3" id="KW-0732">Signal</keyword>
<gene>
    <name evidence="5" type="ORF">SAMN05443639_101768</name>
</gene>
<dbReference type="AlphaFoldDB" id="A0A1I0AQV5"/>
<dbReference type="InterPro" id="IPR023346">
    <property type="entry name" value="Lysozyme-like_dom_sf"/>
</dbReference>
<dbReference type="Gene3D" id="3.30.20.10">
    <property type="entry name" value="Endochitinase, domain 2"/>
    <property type="match status" value="1"/>
</dbReference>
<protein>
    <submittedName>
        <fullName evidence="5">Chitinase</fullName>
    </submittedName>
</protein>
<keyword evidence="1" id="KW-0611">Plant defense</keyword>
<dbReference type="PROSITE" id="PS50231">
    <property type="entry name" value="RICIN_B_LECTIN"/>
    <property type="match status" value="1"/>
</dbReference>
<sequence>MLRMKLIRCLSLLGVVGGLSGCAVEQETPEELGQLQGEATVTSITEGDYVIRSARTGKCMDIAASGTADGTKVQQWDCNGTNAQKFNISPTSDGYWKIINVNSGKGLDVKAVSYEQNAEIHQWSYVGGANQQFRFVNRGGDRFTIHLRHTDMAIDLYWGSADNGTIYVQYPYSTYDNQLFTLDKVSGGGTTPPPTGNGIASVLSEGTFNSMFPSRNGFYTYRALVDAANTFPEFATSSDIAIRKREVAAFLANIAHETGNLVYIEEINKSVMCDTSWGPAGCGCAAGKMYYGRGPIQLSWNGNYCAAGNYLGVDLKNNPDLVAQNATIAWRTGLWFWMTQTGAGSMTAHNAIINNAGFGQTIRSINGALECDGKNPGQVDSRVNNYNRFLQMLGGTAVGNSRC</sequence>
<evidence type="ECO:0000256" key="3">
    <source>
        <dbReference type="SAM" id="SignalP"/>
    </source>
</evidence>
<dbReference type="GO" id="GO:0016998">
    <property type="term" value="P:cell wall macromolecule catabolic process"/>
    <property type="evidence" value="ECO:0007669"/>
    <property type="project" value="InterPro"/>
</dbReference>
<dbReference type="Pfam" id="PF00182">
    <property type="entry name" value="Glyco_hydro_19"/>
    <property type="match status" value="1"/>
</dbReference>
<evidence type="ECO:0000256" key="2">
    <source>
        <dbReference type="ARBA" id="ARBA00023157"/>
    </source>
</evidence>
<accession>A0A1I0AQV5</accession>
<dbReference type="InterPro" id="IPR000772">
    <property type="entry name" value="Ricin_B_lectin"/>
</dbReference>
<dbReference type="RefSeq" id="WP_093515631.1">
    <property type="nucleotide sequence ID" value="NZ_FOIJ01000001.1"/>
</dbReference>
<dbReference type="PROSITE" id="PS51257">
    <property type="entry name" value="PROKAR_LIPOPROTEIN"/>
    <property type="match status" value="1"/>
</dbReference>
<reference evidence="6" key="1">
    <citation type="submission" date="2016-10" db="EMBL/GenBank/DDBJ databases">
        <authorList>
            <person name="Varghese N."/>
            <person name="Submissions S."/>
        </authorList>
    </citation>
    <scope>NUCLEOTIDE SEQUENCE [LARGE SCALE GENOMIC DNA]</scope>
    <source>
        <strain evidence="6">DSM 16858</strain>
    </source>
</reference>
<dbReference type="Gene3D" id="1.10.530.10">
    <property type="match status" value="1"/>
</dbReference>
<evidence type="ECO:0000313" key="6">
    <source>
        <dbReference type="Proteomes" id="UP000199181"/>
    </source>
</evidence>
<evidence type="ECO:0000259" key="4">
    <source>
        <dbReference type="SMART" id="SM00458"/>
    </source>
</evidence>
<dbReference type="CDD" id="cd00325">
    <property type="entry name" value="chitinase_GH19"/>
    <property type="match status" value="1"/>
</dbReference>
<evidence type="ECO:0000313" key="5">
    <source>
        <dbReference type="EMBL" id="SES96311.1"/>
    </source>
</evidence>
<feature type="chain" id="PRO_5011457940" evidence="3">
    <location>
        <begin position="26"/>
        <end position="403"/>
    </location>
</feature>
<dbReference type="InterPro" id="IPR035992">
    <property type="entry name" value="Ricin_B-like_lectins"/>
</dbReference>
<dbReference type="SMART" id="SM00458">
    <property type="entry name" value="RICIN"/>
    <property type="match status" value="1"/>
</dbReference>
<keyword evidence="2" id="KW-1015">Disulfide bond</keyword>
<dbReference type="InterPro" id="IPR000726">
    <property type="entry name" value="Glyco_hydro_19_cat"/>
</dbReference>
<dbReference type="PANTHER" id="PTHR22595">
    <property type="entry name" value="CHITINASE-RELATED"/>
    <property type="match status" value="1"/>
</dbReference>
<dbReference type="GO" id="GO:0004568">
    <property type="term" value="F:chitinase activity"/>
    <property type="evidence" value="ECO:0007669"/>
    <property type="project" value="InterPro"/>
</dbReference>
<dbReference type="Gene3D" id="2.80.10.50">
    <property type="match status" value="3"/>
</dbReference>
<dbReference type="Pfam" id="PF14200">
    <property type="entry name" value="RicinB_lectin_2"/>
    <property type="match status" value="2"/>
</dbReference>
<dbReference type="SUPFAM" id="SSF53955">
    <property type="entry name" value="Lysozyme-like"/>
    <property type="match status" value="1"/>
</dbReference>
<feature type="domain" description="Ricin B lectin" evidence="4">
    <location>
        <begin position="47"/>
        <end position="183"/>
    </location>
</feature>
<proteinExistence type="predicted"/>
<dbReference type="GO" id="GO:0006032">
    <property type="term" value="P:chitin catabolic process"/>
    <property type="evidence" value="ECO:0007669"/>
    <property type="project" value="InterPro"/>
</dbReference>